<dbReference type="InterPro" id="IPR006579">
    <property type="entry name" value="Pre_C2HC_dom"/>
</dbReference>
<evidence type="ECO:0000313" key="5">
    <source>
        <dbReference type="EMBL" id="KRF85482.1"/>
    </source>
</evidence>
<evidence type="ECO:0000259" key="2">
    <source>
        <dbReference type="Pfam" id="PF07530"/>
    </source>
</evidence>
<reference evidence="4 7" key="1">
    <citation type="journal article" date="2007" name="Nature">
        <title>Evolution of genes and genomes on the Drosophila phylogeny.</title>
        <authorList>
            <consortium name="Drosophila 12 Genomes Consortium"/>
            <person name="Clark A.G."/>
            <person name="Eisen M.B."/>
            <person name="Smith D.R."/>
            <person name="Bergman C.M."/>
            <person name="Oliver B."/>
            <person name="Markow T.A."/>
            <person name="Kaufman T.C."/>
            <person name="Kellis M."/>
            <person name="Gelbart W."/>
            <person name="Iyer V.N."/>
            <person name="Pollard D.A."/>
            <person name="Sackton T.B."/>
            <person name="Larracuente A.M."/>
            <person name="Singh N.D."/>
            <person name="Abad J.P."/>
            <person name="Abt D.N."/>
            <person name="Adryan B."/>
            <person name="Aguade M."/>
            <person name="Akashi H."/>
            <person name="Anderson W.W."/>
            <person name="Aquadro C.F."/>
            <person name="Ardell D.H."/>
            <person name="Arguello R."/>
            <person name="Artieri C.G."/>
            <person name="Barbash D.A."/>
            <person name="Barker D."/>
            <person name="Barsanti P."/>
            <person name="Batterham P."/>
            <person name="Batzoglou S."/>
            <person name="Begun D."/>
            <person name="Bhutkar A."/>
            <person name="Blanco E."/>
            <person name="Bosak S.A."/>
            <person name="Bradley R.K."/>
            <person name="Brand A.D."/>
            <person name="Brent M.R."/>
            <person name="Brooks A.N."/>
            <person name="Brown R.H."/>
            <person name="Butlin R.K."/>
            <person name="Caggese C."/>
            <person name="Calvi B.R."/>
            <person name="Bernardo de Carvalho A."/>
            <person name="Caspi A."/>
            <person name="Castrezana S."/>
            <person name="Celniker S.E."/>
            <person name="Chang J.L."/>
            <person name="Chapple C."/>
            <person name="Chatterji S."/>
            <person name="Chinwalla A."/>
            <person name="Civetta A."/>
            <person name="Clifton S.W."/>
            <person name="Comeron J.M."/>
            <person name="Costello J.C."/>
            <person name="Coyne J.A."/>
            <person name="Daub J."/>
            <person name="David R.G."/>
            <person name="Delcher A.L."/>
            <person name="Delehaunty K."/>
            <person name="Do C.B."/>
            <person name="Ebling H."/>
            <person name="Edwards K."/>
            <person name="Eickbush T."/>
            <person name="Evans J.D."/>
            <person name="Filipski A."/>
            <person name="Findeiss S."/>
            <person name="Freyhult E."/>
            <person name="Fulton L."/>
            <person name="Fulton R."/>
            <person name="Garcia A.C."/>
            <person name="Gardiner A."/>
            <person name="Garfield D.A."/>
            <person name="Garvin B.E."/>
            <person name="Gibson G."/>
            <person name="Gilbert D."/>
            <person name="Gnerre S."/>
            <person name="Godfrey J."/>
            <person name="Good R."/>
            <person name="Gotea V."/>
            <person name="Gravely B."/>
            <person name="Greenberg A.J."/>
            <person name="Griffiths-Jones S."/>
            <person name="Gross S."/>
            <person name="Guigo R."/>
            <person name="Gustafson E.A."/>
            <person name="Haerty W."/>
            <person name="Hahn M.W."/>
            <person name="Halligan D.L."/>
            <person name="Halpern A.L."/>
            <person name="Halter G.M."/>
            <person name="Han M.V."/>
            <person name="Heger A."/>
            <person name="Hillier L."/>
            <person name="Hinrichs A.S."/>
            <person name="Holmes I."/>
            <person name="Hoskins R.A."/>
            <person name="Hubisz M.J."/>
            <person name="Hultmark D."/>
            <person name="Huntley M.A."/>
            <person name="Jaffe D.B."/>
            <person name="Jagadeeshan S."/>
            <person name="Jeck W.R."/>
            <person name="Johnson J."/>
            <person name="Jones C.D."/>
            <person name="Jordan W.C."/>
            <person name="Karpen G.H."/>
            <person name="Kataoka E."/>
            <person name="Keightley P.D."/>
            <person name="Kheradpour P."/>
            <person name="Kirkness E.F."/>
            <person name="Koerich L.B."/>
            <person name="Kristiansen K."/>
            <person name="Kudrna D."/>
            <person name="Kulathinal R.J."/>
            <person name="Kumar S."/>
            <person name="Kwok R."/>
            <person name="Lander E."/>
            <person name="Langley C.H."/>
            <person name="Lapoint R."/>
            <person name="Lazzaro B.P."/>
            <person name="Lee S.J."/>
            <person name="Levesque L."/>
            <person name="Li R."/>
            <person name="Lin C.F."/>
            <person name="Lin M.F."/>
            <person name="Lindblad-Toh K."/>
            <person name="Llopart A."/>
            <person name="Long M."/>
            <person name="Low L."/>
            <person name="Lozovsky E."/>
            <person name="Lu J."/>
            <person name="Luo M."/>
            <person name="Machado C.A."/>
            <person name="Makalowski W."/>
            <person name="Marzo M."/>
            <person name="Matsuda M."/>
            <person name="Matzkin L."/>
            <person name="McAllister B."/>
            <person name="McBride C.S."/>
            <person name="McKernan B."/>
            <person name="McKernan K."/>
            <person name="Mendez-Lago M."/>
            <person name="Minx P."/>
            <person name="Mollenhauer M.U."/>
            <person name="Montooth K."/>
            <person name="Mount S.M."/>
            <person name="Mu X."/>
            <person name="Myers E."/>
            <person name="Negre B."/>
            <person name="Newfeld S."/>
            <person name="Nielsen R."/>
            <person name="Noor M.A."/>
            <person name="O'Grady P."/>
            <person name="Pachter L."/>
            <person name="Papaceit M."/>
            <person name="Parisi M.J."/>
            <person name="Parisi M."/>
            <person name="Parts L."/>
            <person name="Pedersen J.S."/>
            <person name="Pesole G."/>
            <person name="Phillippy A.M."/>
            <person name="Ponting C.P."/>
            <person name="Pop M."/>
            <person name="Porcelli D."/>
            <person name="Powell J.R."/>
            <person name="Prohaska S."/>
            <person name="Pruitt K."/>
            <person name="Puig M."/>
            <person name="Quesneville H."/>
            <person name="Ram K.R."/>
            <person name="Rand D."/>
            <person name="Rasmussen M.D."/>
            <person name="Reed L.K."/>
            <person name="Reenan R."/>
            <person name="Reily A."/>
            <person name="Remington K.A."/>
            <person name="Rieger T.T."/>
            <person name="Ritchie M.G."/>
            <person name="Robin C."/>
            <person name="Rogers Y.H."/>
            <person name="Rohde C."/>
            <person name="Rozas J."/>
            <person name="Rubenfield M.J."/>
            <person name="Ruiz A."/>
            <person name="Russo S."/>
            <person name="Salzberg S.L."/>
            <person name="Sanchez-Gracia A."/>
            <person name="Saranga D.J."/>
            <person name="Sato H."/>
            <person name="Schaeffer S.W."/>
            <person name="Schatz M.C."/>
            <person name="Schlenke T."/>
            <person name="Schwartz R."/>
            <person name="Segarra C."/>
            <person name="Singh R.S."/>
            <person name="Sirot L."/>
            <person name="Sirota M."/>
            <person name="Sisneros N.B."/>
            <person name="Smith C.D."/>
            <person name="Smith T.F."/>
            <person name="Spieth J."/>
            <person name="Stage D.E."/>
            <person name="Stark A."/>
            <person name="Stephan W."/>
            <person name="Strausberg R.L."/>
            <person name="Strempel S."/>
            <person name="Sturgill D."/>
            <person name="Sutton G."/>
            <person name="Sutton G.G."/>
            <person name="Tao W."/>
            <person name="Teichmann S."/>
            <person name="Tobari Y.N."/>
            <person name="Tomimura Y."/>
            <person name="Tsolas J.M."/>
            <person name="Valente V.L."/>
            <person name="Venter E."/>
            <person name="Venter J.C."/>
            <person name="Vicario S."/>
            <person name="Vieira F.G."/>
            <person name="Vilella A.J."/>
            <person name="Villasante A."/>
            <person name="Walenz B."/>
            <person name="Wang J."/>
            <person name="Wasserman M."/>
            <person name="Watts T."/>
            <person name="Wilson D."/>
            <person name="Wilson R.K."/>
            <person name="Wing R.A."/>
            <person name="Wolfner M.F."/>
            <person name="Wong A."/>
            <person name="Wong G.K."/>
            <person name="Wu C.I."/>
            <person name="Wu G."/>
            <person name="Yamamoto D."/>
            <person name="Yang H.P."/>
            <person name="Yang S.P."/>
            <person name="Yorke J.A."/>
            <person name="Yoshida K."/>
            <person name="Zdobnov E."/>
            <person name="Zhang P."/>
            <person name="Zhang Y."/>
            <person name="Zimin A.V."/>
            <person name="Baldwin J."/>
            <person name="Abdouelleil A."/>
            <person name="Abdulkadir J."/>
            <person name="Abebe A."/>
            <person name="Abera B."/>
            <person name="Abreu J."/>
            <person name="Acer S.C."/>
            <person name="Aftuck L."/>
            <person name="Alexander A."/>
            <person name="An P."/>
            <person name="Anderson E."/>
            <person name="Anderson S."/>
            <person name="Arachi H."/>
            <person name="Azer M."/>
            <person name="Bachantsang P."/>
            <person name="Barry A."/>
            <person name="Bayul T."/>
            <person name="Berlin A."/>
            <person name="Bessette D."/>
            <person name="Bloom T."/>
            <person name="Blye J."/>
            <person name="Boguslavskiy L."/>
            <person name="Bonnet C."/>
            <person name="Boukhgalter B."/>
            <person name="Bourzgui I."/>
            <person name="Brown A."/>
            <person name="Cahill P."/>
            <person name="Channer S."/>
            <person name="Cheshatsang Y."/>
            <person name="Chuda L."/>
            <person name="Citroen M."/>
            <person name="Collymore A."/>
            <person name="Cooke P."/>
            <person name="Costello M."/>
            <person name="D'Aco K."/>
            <person name="Daza R."/>
            <person name="De Haan G."/>
            <person name="DeGray S."/>
            <person name="DeMaso C."/>
            <person name="Dhargay N."/>
            <person name="Dooley K."/>
            <person name="Dooley E."/>
            <person name="Doricent M."/>
            <person name="Dorje P."/>
            <person name="Dorjee K."/>
            <person name="Dupes A."/>
            <person name="Elong R."/>
            <person name="Falk J."/>
            <person name="Farina A."/>
            <person name="Faro S."/>
            <person name="Ferguson D."/>
            <person name="Fisher S."/>
            <person name="Foley C.D."/>
            <person name="Franke A."/>
            <person name="Friedrich D."/>
            <person name="Gadbois L."/>
            <person name="Gearin G."/>
            <person name="Gearin C.R."/>
            <person name="Giannoukos G."/>
            <person name="Goode T."/>
            <person name="Graham J."/>
            <person name="Grandbois E."/>
            <person name="Grewal S."/>
            <person name="Gyaltsen K."/>
            <person name="Hafez N."/>
            <person name="Hagos B."/>
            <person name="Hall J."/>
            <person name="Henson C."/>
            <person name="Hollinger A."/>
            <person name="Honan T."/>
            <person name="Huard M.D."/>
            <person name="Hughes L."/>
            <person name="Hurhula B."/>
            <person name="Husby M.E."/>
            <person name="Kamat A."/>
            <person name="Kanga B."/>
            <person name="Kashin S."/>
            <person name="Khazanovich D."/>
            <person name="Kisner P."/>
            <person name="Lance K."/>
            <person name="Lara M."/>
            <person name="Lee W."/>
            <person name="Lennon N."/>
            <person name="Letendre F."/>
            <person name="LeVine R."/>
            <person name="Lipovsky A."/>
            <person name="Liu X."/>
            <person name="Liu J."/>
            <person name="Liu S."/>
            <person name="Lokyitsang T."/>
            <person name="Lokyitsang Y."/>
            <person name="Lubonja R."/>
            <person name="Lui A."/>
            <person name="MacDonald P."/>
            <person name="Magnisalis V."/>
            <person name="Maru K."/>
            <person name="Matthews C."/>
            <person name="McCusker W."/>
            <person name="McDonough S."/>
            <person name="Mehta T."/>
            <person name="Meldrim J."/>
            <person name="Meneus L."/>
            <person name="Mihai O."/>
            <person name="Mihalev A."/>
            <person name="Mihova T."/>
            <person name="Mittelman R."/>
            <person name="Mlenga V."/>
            <person name="Montmayeur A."/>
            <person name="Mulrain L."/>
            <person name="Navidi A."/>
            <person name="Naylor J."/>
            <person name="Negash T."/>
            <person name="Nguyen T."/>
            <person name="Nguyen N."/>
            <person name="Nicol R."/>
            <person name="Norbu C."/>
            <person name="Norbu N."/>
            <person name="Novod N."/>
            <person name="O'Neill B."/>
            <person name="Osman S."/>
            <person name="Markiewicz E."/>
            <person name="Oyono O.L."/>
            <person name="Patti C."/>
            <person name="Phunkhang P."/>
            <person name="Pierre F."/>
            <person name="Priest M."/>
            <person name="Raghuraman S."/>
            <person name="Rege F."/>
            <person name="Reyes R."/>
            <person name="Rise C."/>
            <person name="Rogov P."/>
            <person name="Ross K."/>
            <person name="Ryan E."/>
            <person name="Settipalli S."/>
            <person name="Shea T."/>
            <person name="Sherpa N."/>
            <person name="Shi L."/>
            <person name="Shih D."/>
            <person name="Sparrow T."/>
            <person name="Spaulding J."/>
            <person name="Stalker J."/>
            <person name="Stange-Thomann N."/>
            <person name="Stavropoulos S."/>
            <person name="Stone C."/>
            <person name="Strader C."/>
            <person name="Tesfaye S."/>
            <person name="Thomson T."/>
            <person name="Thoulutsang Y."/>
            <person name="Thoulutsang D."/>
            <person name="Topham K."/>
            <person name="Topping I."/>
            <person name="Tsamla T."/>
            <person name="Vassiliev H."/>
            <person name="Vo A."/>
            <person name="Wangchuk T."/>
            <person name="Wangdi T."/>
            <person name="Weiand M."/>
            <person name="Wilkinson J."/>
            <person name="Wilson A."/>
            <person name="Yadav S."/>
            <person name="Young G."/>
            <person name="Yu Q."/>
            <person name="Zembek L."/>
            <person name="Zhong D."/>
            <person name="Zimmer A."/>
            <person name="Zwirko Z."/>
            <person name="Jaffe D.B."/>
            <person name="Alvarez P."/>
            <person name="Brockman W."/>
            <person name="Butler J."/>
            <person name="Chin C."/>
            <person name="Gnerre S."/>
            <person name="Grabherr M."/>
            <person name="Kleber M."/>
            <person name="Mauceli E."/>
            <person name="MacCallum I."/>
        </authorList>
    </citation>
    <scope>NUCLEOTIDE SEQUENCE [LARGE SCALE GENOMIC DNA]</scope>
    <source>
        <strain evidence="4">TSC#15010-1051.87</strain>
        <strain evidence="7">Tucson 15010-1051.87</strain>
    </source>
</reference>
<sequence>MSATGNQNQPIPYIIVPNVENAEKLIKMAEIEVGKTGFYTTTTKSDGIRFKCDTMEKHKALLEFCTKLHSSTFVKSSLHEPKRYRIIIKGLHSSTSPDWIKYKLAAHGHTVLYCKNLIGQKSQTPTNTFRVDLEYKENNNEIMDINKIGTYIVNIEKSIAHTSIIKQCHKCQKFNHQTEDCKSREFVCYKCAGKHHSAECSKPREKEGKCANCGGNHIATYQGCPIYKEALENYETQPSTPKKQSHNQMNNATPLLSPPRPKNAPRRQYDLLEQLELLKIFEKNLKDLNEAHRETQN</sequence>
<keyword evidence="7" id="KW-1185">Reference proteome</keyword>
<dbReference type="Proteomes" id="UP000008792">
    <property type="component" value="Unassembled WGS sequence"/>
</dbReference>
<dbReference type="Pfam" id="PF07530">
    <property type="entry name" value="PRE_C2HC"/>
    <property type="match status" value="1"/>
</dbReference>
<feature type="compositionally biased region" description="Polar residues" evidence="1">
    <location>
        <begin position="235"/>
        <end position="254"/>
    </location>
</feature>
<dbReference type="EMBL" id="CH941108">
    <property type="protein sequence ID" value="KRF85480.1"/>
    <property type="molecule type" value="Genomic_DNA"/>
</dbReference>
<evidence type="ECO:0000313" key="3">
    <source>
        <dbReference type="EMBL" id="KRF85480.1"/>
    </source>
</evidence>
<evidence type="ECO:0000256" key="1">
    <source>
        <dbReference type="SAM" id="MobiDB-lite"/>
    </source>
</evidence>
<protein>
    <submittedName>
        <fullName evidence="3">Uncharacterized protein, isoform A</fullName>
    </submittedName>
    <submittedName>
        <fullName evidence="4">Uncharacterized protein, isoform B</fullName>
    </submittedName>
    <submittedName>
        <fullName evidence="5">Uncharacterized protein, isoform C</fullName>
    </submittedName>
    <submittedName>
        <fullName evidence="6">Uncharacterized protein, isoform D</fullName>
    </submittedName>
</protein>
<reference evidence="4" key="2">
    <citation type="journal article" date="2008" name="Bioinformatics">
        <title>Assembly reconciliation.</title>
        <authorList>
            <person name="Zimin A.V."/>
            <person name="Smith D.R."/>
            <person name="Sutton G."/>
            <person name="Yorke J.A."/>
        </authorList>
    </citation>
    <scope>NUCLEOTIDE SEQUENCE</scope>
    <source>
        <strain evidence="4">TSC#15010-1051.87</strain>
    </source>
</reference>
<feature type="domain" description="Pre-C2HC" evidence="2">
    <location>
        <begin position="98"/>
        <end position="157"/>
    </location>
</feature>
<dbReference type="EMBL" id="CH941108">
    <property type="protein sequence ID" value="KRF85482.1"/>
    <property type="molecule type" value="Genomic_DNA"/>
</dbReference>
<proteinExistence type="predicted"/>
<dbReference type="EMBL" id="CH941108">
    <property type="protein sequence ID" value="KRF85481.1"/>
    <property type="molecule type" value="Genomic_DNA"/>
</dbReference>
<dbReference type="SMR" id="A0A0Q9WL35"/>
<evidence type="ECO:0000313" key="7">
    <source>
        <dbReference type="Proteomes" id="UP000008792"/>
    </source>
</evidence>
<dbReference type="EMBL" id="CH941108">
    <property type="protein sequence ID" value="KRF85483.1"/>
    <property type="molecule type" value="Genomic_DNA"/>
</dbReference>
<dbReference type="AlphaFoldDB" id="A0A0Q9WL35"/>
<evidence type="ECO:0000313" key="6">
    <source>
        <dbReference type="EMBL" id="KRF85483.1"/>
    </source>
</evidence>
<reference evidence="4" key="3">
    <citation type="submission" date="2015-11" db="EMBL/GenBank/DDBJ databases">
        <authorList>
            <consortium name="FlyBase"/>
        </authorList>
    </citation>
    <scope>NUCLEOTIDE SEQUENCE</scope>
    <source>
        <strain evidence="4">TSC#15010-1051.87</strain>
    </source>
</reference>
<dbReference type="InParanoid" id="A0A0Q9WL35"/>
<evidence type="ECO:0000313" key="4">
    <source>
        <dbReference type="EMBL" id="KRF85481.1"/>
    </source>
</evidence>
<accession>A0A0Q9WL35</accession>
<gene>
    <name evidence="4" type="primary">Dvir\GJ26425</name>
    <name evidence="4" type="ORF">Dvir_GJ26425</name>
</gene>
<organism evidence="4 7">
    <name type="scientific">Drosophila virilis</name>
    <name type="common">Fruit fly</name>
    <dbReference type="NCBI Taxonomy" id="7244"/>
    <lineage>
        <taxon>Eukaryota</taxon>
        <taxon>Metazoa</taxon>
        <taxon>Ecdysozoa</taxon>
        <taxon>Arthropoda</taxon>
        <taxon>Hexapoda</taxon>
        <taxon>Insecta</taxon>
        <taxon>Pterygota</taxon>
        <taxon>Neoptera</taxon>
        <taxon>Endopterygota</taxon>
        <taxon>Diptera</taxon>
        <taxon>Brachycera</taxon>
        <taxon>Muscomorpha</taxon>
        <taxon>Ephydroidea</taxon>
        <taxon>Drosophilidae</taxon>
        <taxon>Drosophila</taxon>
    </lineage>
</organism>
<feature type="region of interest" description="Disordered" evidence="1">
    <location>
        <begin position="235"/>
        <end position="266"/>
    </location>
</feature>
<dbReference type="OrthoDB" id="10035396at2759"/>
<name>A0A0Q9WL35_DROVI</name>